<dbReference type="EMBL" id="CYHE01000001">
    <property type="protein sequence ID" value="CUA92070.1"/>
    <property type="molecule type" value="Genomic_DNA"/>
</dbReference>
<dbReference type="Proteomes" id="UP000183900">
    <property type="component" value="Unassembled WGS sequence"/>
</dbReference>
<dbReference type="GO" id="GO:0016747">
    <property type="term" value="F:acyltransferase activity, transferring groups other than amino-acyl groups"/>
    <property type="evidence" value="ECO:0007669"/>
    <property type="project" value="InterPro"/>
</dbReference>
<keyword evidence="3" id="KW-1185">Reference proteome</keyword>
<keyword evidence="2" id="KW-0808">Transferase</keyword>
<dbReference type="PROSITE" id="PS51186">
    <property type="entry name" value="GNAT"/>
    <property type="match status" value="1"/>
</dbReference>
<dbReference type="Pfam" id="PF00583">
    <property type="entry name" value="Acetyltransf_1"/>
    <property type="match status" value="1"/>
</dbReference>
<dbReference type="InterPro" id="IPR000182">
    <property type="entry name" value="GNAT_dom"/>
</dbReference>
<protein>
    <submittedName>
        <fullName evidence="2">Acetyltransferase (GNAT) family</fullName>
    </submittedName>
</protein>
<evidence type="ECO:0000259" key="1">
    <source>
        <dbReference type="PROSITE" id="PS51186"/>
    </source>
</evidence>
<dbReference type="AlphaFoldDB" id="A0A0K6HMF9"/>
<evidence type="ECO:0000313" key="2">
    <source>
        <dbReference type="EMBL" id="CUA92070.1"/>
    </source>
</evidence>
<reference evidence="3" key="1">
    <citation type="submission" date="2015-08" db="EMBL/GenBank/DDBJ databases">
        <authorList>
            <person name="Varghese N."/>
        </authorList>
    </citation>
    <scope>NUCLEOTIDE SEQUENCE [LARGE SCALE GENOMIC DNA]</scope>
    <source>
        <strain evidence="3">DSM 23407</strain>
    </source>
</reference>
<dbReference type="InterPro" id="IPR016181">
    <property type="entry name" value="Acyl_CoA_acyltransferase"/>
</dbReference>
<dbReference type="RefSeq" id="WP_055454019.1">
    <property type="nucleotide sequence ID" value="NZ_CYHE01000001.1"/>
</dbReference>
<gene>
    <name evidence="2" type="ORF">Ga0061067_101263</name>
</gene>
<feature type="domain" description="N-acetyltransferase" evidence="1">
    <location>
        <begin position="3"/>
        <end position="193"/>
    </location>
</feature>
<dbReference type="CDD" id="cd04301">
    <property type="entry name" value="NAT_SF"/>
    <property type="match status" value="1"/>
</dbReference>
<accession>A0A0K6HMF9</accession>
<sequence>MPVTVKSLTGGELQDALDDLARLRIEVFRDWPYLYDGSMDYERSYISRYAGTPGALIVAAFDRDRIIGAATGEPLAQEVIQFRQPFEDRGLNLKEIFYLAESVLLPQYRGQGIGHRFFDEREAHARKLGFAKASFCTVVRPADHPARPADYRPLDGFWTKRGYKPLEGATVYFPWKDMGDTEETEKPMQVWLRYL</sequence>
<organism evidence="2 3">
    <name type="scientific">Pannonibacter indicus</name>
    <dbReference type="NCBI Taxonomy" id="466044"/>
    <lineage>
        <taxon>Bacteria</taxon>
        <taxon>Pseudomonadati</taxon>
        <taxon>Pseudomonadota</taxon>
        <taxon>Alphaproteobacteria</taxon>
        <taxon>Hyphomicrobiales</taxon>
        <taxon>Stappiaceae</taxon>
        <taxon>Pannonibacter</taxon>
    </lineage>
</organism>
<dbReference type="SUPFAM" id="SSF55729">
    <property type="entry name" value="Acyl-CoA N-acyltransferases (Nat)"/>
    <property type="match status" value="1"/>
</dbReference>
<evidence type="ECO:0000313" key="3">
    <source>
        <dbReference type="Proteomes" id="UP000183900"/>
    </source>
</evidence>
<dbReference type="Gene3D" id="3.40.630.30">
    <property type="match status" value="1"/>
</dbReference>
<name>A0A0K6HMF9_9HYPH</name>
<proteinExistence type="predicted"/>